<reference evidence="1 2" key="1">
    <citation type="submission" date="2018-11" db="EMBL/GenBank/DDBJ databases">
        <title>Genome sequencing of Paenibacillus sp. KCOM 3021 (= ChDC PVNT-B20).</title>
        <authorList>
            <person name="Kook J.-K."/>
            <person name="Park S.-N."/>
            <person name="Lim Y.K."/>
        </authorList>
    </citation>
    <scope>NUCLEOTIDE SEQUENCE [LARGE SCALE GENOMIC DNA]</scope>
    <source>
        <strain evidence="1 2">KCOM 3021</strain>
    </source>
</reference>
<dbReference type="Proteomes" id="UP000267017">
    <property type="component" value="Unassembled WGS sequence"/>
</dbReference>
<gene>
    <name evidence="1" type="ORF">EHV15_14295</name>
</gene>
<name>A0A3P3U1J4_9BACL</name>
<dbReference type="RefSeq" id="WP_128631795.1">
    <property type="nucleotide sequence ID" value="NZ_RRCN01000001.1"/>
</dbReference>
<evidence type="ECO:0000313" key="2">
    <source>
        <dbReference type="Proteomes" id="UP000267017"/>
    </source>
</evidence>
<dbReference type="Gene3D" id="1.25.10.10">
    <property type="entry name" value="Leucine-rich Repeat Variant"/>
    <property type="match status" value="1"/>
</dbReference>
<dbReference type="SUPFAM" id="SSF48371">
    <property type="entry name" value="ARM repeat"/>
    <property type="match status" value="2"/>
</dbReference>
<proteinExistence type="predicted"/>
<dbReference type="InterPro" id="IPR011989">
    <property type="entry name" value="ARM-like"/>
</dbReference>
<comment type="caution">
    <text evidence="1">The sequence shown here is derived from an EMBL/GenBank/DDBJ whole genome shotgun (WGS) entry which is preliminary data.</text>
</comment>
<organism evidence="1 2">
    <name type="scientific">Paenibacillus oralis</name>
    <dbReference type="NCBI Taxonomy" id="2490856"/>
    <lineage>
        <taxon>Bacteria</taxon>
        <taxon>Bacillati</taxon>
        <taxon>Bacillota</taxon>
        <taxon>Bacilli</taxon>
        <taxon>Bacillales</taxon>
        <taxon>Paenibacillaceae</taxon>
        <taxon>Paenibacillus</taxon>
    </lineage>
</organism>
<protein>
    <submittedName>
        <fullName evidence="1">Uncharacterized protein</fullName>
    </submittedName>
</protein>
<dbReference type="OrthoDB" id="7051144at2"/>
<accession>A0A3P3U1J4</accession>
<sequence length="1519" mass="177538">MPYEIGGRSDKSGNRFEIRWIIYQILEVLDEKLEYITLEALGDDERGVDLWIGKKNGSREAQQCKGRNASKEYWDYGTANAKGIFTNWKFQLDRDESNTVALVSPLVFTQLEDLINRSKNTSNIPQDFYYYQVLNASKELIDFFKNFCKAMDIDPKEDVELIKCISYLKRISYRQFPDSELKQIVLSKISYFFLGNEEDIYETLIAWIVDGDVLGKKINQSVLYKLLREKGIRLKNLTADSRIVPRLEELNREYRSMFIPLDGELIPRKEFSICRKAIDSGSSLIIHGKAGRGKSGCTEDIINYCQENAIPYLAIKLDKRIPSGTAGKWGGDLGLPASIVHCIHSVSKFEKAVIILDQLDALRWTQAHSRDALLVCAQIINQVERLNYEREHKISVVFVCRTYDLENDNNIKSLFNNSDKKISTIQWHKILINELEDETVRIVIGDRYNSLTGKLKDILRVPSNLFIWRQLDTSKEYNECSTANHLVSEWWRQLTRKCFEIGLNEGDLNETKGKIINYFDKLGRLCIPLNILSVNGSCLDFLTSNGFLLVQGNKISFAHQSILDCFLADEMLKKYYESEDILEVIGPKERQSPGRRYQVQMLLQNLIEFDSEDFLKAGQKMLASKQIRYSVKFVFFEVLNQLDVLDKNIQNYIVENCEDETYGTQIINNVIYSKPQYIKLLRDYGLLDKWFDIPEKKNIVFNLLVSMSPKYEIEDVAFIEKHAFQSQEDDSYFSRCFLHNINQDTDEMFELRMKFYHKYPQMADTYLDFKEMFKHCEMRTIKVFAFLLENKLKKNSENIYRYEEGLLQEDSEILIENGFEVLNLLLPYIPTEKDEMLSYSDWSGRYVHKRGLERTCIQIIKKANAALIGINPEAFWERYKEYMGMGNDLYNEIILDALYKLPYMYSDPIIKYLCSDFDSNIFEKTSGNGNEFLLAKQVLAKHSEHCSQDVFDVLEKTVIGYMSPCSKDLYQRRIEFNRENNGYGKVYWSFWGDLQKEILEVLPYNRLSSKARDLLSILRRKFLKEPTLYKYSNGHGGFVSSPISGKKLSNKKWIEILTNNKLNKKHTSRWKEVTGGFVESSVEMFSRSFSSAVSMEPERMINLVLSHNSILNVYIDSLFSGVAYSENMNKVPLELLEKMILKYSYDYTSYRASYICTLIEKREEKEWSQEILDILKDIAINHKNPELGKPNVTSNEDKEMRSFNMLQTNAINCIRGKAAQAIAHLLWKDSDLFEQFKNTIEKLVLDENPAVRLASLSALWPSYNIDRGWASEKILELYEQDYRLAGFYGTKNMFFLLYPQYHQRVLNIIKQCFDSEDEDLIKSGAHCLSEMFILKNEFVNEMTNVDTMSKLQAEQVLYMVMLYFNKDEYNALAKTVIRRFKTSKLDLEMPISRLFYDNLIDLKRDKDFLIELMSSELSRRTLHAFVHYLEQESKSVIEYSDIILKMSWHLINNEFERYEHVWGVQDEISKLVIGLYDETSGATQTELSKIAQECLEIWDSMFEKQIGPVRRLSKEMMER</sequence>
<dbReference type="InterPro" id="IPR016024">
    <property type="entry name" value="ARM-type_fold"/>
</dbReference>
<dbReference type="EMBL" id="RRCN01000001">
    <property type="protein sequence ID" value="RRJ63970.1"/>
    <property type="molecule type" value="Genomic_DNA"/>
</dbReference>
<keyword evidence="2" id="KW-1185">Reference proteome</keyword>
<evidence type="ECO:0000313" key="1">
    <source>
        <dbReference type="EMBL" id="RRJ63970.1"/>
    </source>
</evidence>